<reference evidence="2 3" key="1">
    <citation type="submission" date="2017-10" db="EMBL/GenBank/DDBJ databases">
        <title>Bifidobacterium genomics.</title>
        <authorList>
            <person name="Lugli G.A."/>
            <person name="Milani C."/>
            <person name="Mancabelli L."/>
        </authorList>
    </citation>
    <scope>NUCLEOTIDE SEQUENCE [LARGE SCALE GENOMIC DNA]</scope>
    <source>
        <strain evidence="2 3">1542B</strain>
    </source>
</reference>
<evidence type="ECO:0000313" key="3">
    <source>
        <dbReference type="Proteomes" id="UP000233727"/>
    </source>
</evidence>
<dbReference type="RefSeq" id="WP_143252747.1">
    <property type="nucleotide sequence ID" value="NZ_PCGY01000014.1"/>
</dbReference>
<name>A0A2N3QI72_9BIFI</name>
<evidence type="ECO:0000313" key="2">
    <source>
        <dbReference type="EMBL" id="PKU91035.1"/>
    </source>
</evidence>
<dbReference type="EMBL" id="PCGY01000014">
    <property type="protein sequence ID" value="PKU91035.1"/>
    <property type="molecule type" value="Genomic_DNA"/>
</dbReference>
<dbReference type="GO" id="GO:0003677">
    <property type="term" value="F:DNA binding"/>
    <property type="evidence" value="ECO:0007669"/>
    <property type="project" value="InterPro"/>
</dbReference>
<comment type="caution">
    <text evidence="2">The sequence shown here is derived from an EMBL/GenBank/DDBJ whole genome shotgun (WGS) entry which is preliminary data.</text>
</comment>
<evidence type="ECO:0000259" key="1">
    <source>
        <dbReference type="Pfam" id="PF01548"/>
    </source>
</evidence>
<dbReference type="Proteomes" id="UP000233727">
    <property type="component" value="Unassembled WGS sequence"/>
</dbReference>
<accession>A0A2N3QI72</accession>
<gene>
    <name evidence="2" type="ORF">CQR47_1293</name>
</gene>
<dbReference type="AlphaFoldDB" id="A0A2N3QI72"/>
<dbReference type="Pfam" id="PF01548">
    <property type="entry name" value="DEDD_Tnp_IS110"/>
    <property type="match status" value="1"/>
</dbReference>
<dbReference type="GO" id="GO:0006313">
    <property type="term" value="P:DNA transposition"/>
    <property type="evidence" value="ECO:0007669"/>
    <property type="project" value="InterPro"/>
</dbReference>
<dbReference type="InterPro" id="IPR002525">
    <property type="entry name" value="Transp_IS110-like_N"/>
</dbReference>
<proteinExistence type="predicted"/>
<feature type="non-terminal residue" evidence="2">
    <location>
        <position position="96"/>
    </location>
</feature>
<sequence length="96" mass="10388">MQTGDIDVWLGLDVGKSSHHACALDHDGNTILDTPVDQDEKQLRRTIAKLQRRGTVLVIVDQPNTIGSLPLTVARDMGARTAYLPGGAMRKAAQLL</sequence>
<dbReference type="GO" id="GO:0004803">
    <property type="term" value="F:transposase activity"/>
    <property type="evidence" value="ECO:0007669"/>
    <property type="project" value="InterPro"/>
</dbReference>
<protein>
    <submittedName>
        <fullName evidence="2">Transposase</fullName>
    </submittedName>
</protein>
<feature type="domain" description="Transposase IS110-like N-terminal" evidence="1">
    <location>
        <begin position="10"/>
        <end position="94"/>
    </location>
</feature>
<organism evidence="2 3">
    <name type="scientific">Bifidobacterium thermophilum</name>
    <dbReference type="NCBI Taxonomy" id="33905"/>
    <lineage>
        <taxon>Bacteria</taxon>
        <taxon>Bacillati</taxon>
        <taxon>Actinomycetota</taxon>
        <taxon>Actinomycetes</taxon>
        <taxon>Bifidobacteriales</taxon>
        <taxon>Bifidobacteriaceae</taxon>
        <taxon>Bifidobacterium</taxon>
    </lineage>
</organism>